<dbReference type="InterPro" id="IPR010280">
    <property type="entry name" value="U5_MeTrfase_fam"/>
</dbReference>
<dbReference type="AlphaFoldDB" id="A0A6N3G7V4"/>
<dbReference type="InterPro" id="IPR030391">
    <property type="entry name" value="MeTrfase_TrmA_CS"/>
</dbReference>
<dbReference type="FunFam" id="3.40.50.150:FF:000009">
    <property type="entry name" value="23S rRNA (Uracil(1939)-C(5))-methyltransferase RlmD"/>
    <property type="match status" value="1"/>
</dbReference>
<accession>A0A6N3G7V4</accession>
<feature type="active site" description="Nucleophile" evidence="4">
    <location>
        <position position="411"/>
    </location>
</feature>
<evidence type="ECO:0000313" key="7">
    <source>
        <dbReference type="EMBL" id="VYU60326.1"/>
    </source>
</evidence>
<dbReference type="InterPro" id="IPR002792">
    <property type="entry name" value="TRAM_dom"/>
</dbReference>
<dbReference type="FunFam" id="2.40.50.140:FF:000097">
    <property type="entry name" value="23S rRNA (uracil(1939)-C(5))-methyltransferase RlmD"/>
    <property type="match status" value="1"/>
</dbReference>
<dbReference type="PANTHER" id="PTHR11061">
    <property type="entry name" value="RNA M5U METHYLTRANSFERASE"/>
    <property type="match status" value="1"/>
</dbReference>
<dbReference type="InterPro" id="IPR012340">
    <property type="entry name" value="NA-bd_OB-fold"/>
</dbReference>
<keyword evidence="3 4" id="KW-0949">S-adenosyl-L-methionine</keyword>
<dbReference type="SUPFAM" id="SSF53335">
    <property type="entry name" value="S-adenosyl-L-methionine-dependent methyltransferases"/>
    <property type="match status" value="1"/>
</dbReference>
<feature type="binding site" evidence="4">
    <location>
        <position position="384"/>
    </location>
    <ligand>
        <name>S-adenosyl-L-methionine</name>
        <dbReference type="ChEBI" id="CHEBI:59789"/>
    </ligand>
</feature>
<evidence type="ECO:0000256" key="5">
    <source>
        <dbReference type="PROSITE-ProRule" id="PRU10015"/>
    </source>
</evidence>
<dbReference type="EC" id="2.1.1.189" evidence="7"/>
<dbReference type="Gene3D" id="2.40.50.140">
    <property type="entry name" value="Nucleic acid-binding proteins"/>
    <property type="match status" value="1"/>
</dbReference>
<dbReference type="InterPro" id="IPR030390">
    <property type="entry name" value="MeTrfase_TrmA_AS"/>
</dbReference>
<sequence length="458" mass="51833">MVDKNKEYILDIISIGYEGEGIAKIEGYPIFIEGAILGEKVKVLIVKVKKNYAYGKLLEVIEASPERIEPKCSIYKRCGGCTVQHMSYKKQLDYKFERVKDCVTKIGGLSEKLVKYPIGMDNPERYRNKVQLPVGMVKGELNIGFYASRSHNIIDLDTCLIQDKVADRVTNIARQWMLKYNIQPASVDGVFNKKGLIRHIMIRKGFTTNEVMVVLVSTKDKVPYIKEFIDEIVEKIDGIKSIVLNVNKENTNVILGQECITLWGEDTITDYIDHFKFNISPLSFFQVNPVQTEKLYSKALEYAGLTGEETVFDAYCGTGTITLFLSQKAKKVYGVEIIEPAIINARENARINNIKNAEFFVGKSEEVIPELIEKGIVPEIIVVDPPRKGCDIKLLEAIGKAKPKKVVYVSCDPSTLARDLKILEEQGYKTEEVQPVDMFPMTSHVETVVKLTRNRVRL</sequence>
<proteinExistence type="inferred from homology"/>
<dbReference type="NCBIfam" id="TIGR00479">
    <property type="entry name" value="rumA"/>
    <property type="match status" value="1"/>
</dbReference>
<dbReference type="Pfam" id="PF01938">
    <property type="entry name" value="TRAM"/>
    <property type="match status" value="1"/>
</dbReference>
<feature type="domain" description="TRAM" evidence="6">
    <location>
        <begin position="1"/>
        <end position="59"/>
    </location>
</feature>
<feature type="binding site" evidence="4">
    <location>
        <position position="315"/>
    </location>
    <ligand>
        <name>S-adenosyl-L-methionine</name>
        <dbReference type="ChEBI" id="CHEBI:59789"/>
    </ligand>
</feature>
<dbReference type="SUPFAM" id="SSF50249">
    <property type="entry name" value="Nucleic acid-binding proteins"/>
    <property type="match status" value="1"/>
</dbReference>
<dbReference type="Gene3D" id="2.40.50.1070">
    <property type="match status" value="1"/>
</dbReference>
<evidence type="ECO:0000256" key="4">
    <source>
        <dbReference type="PROSITE-ProRule" id="PRU01024"/>
    </source>
</evidence>
<dbReference type="PROSITE" id="PS51687">
    <property type="entry name" value="SAM_MT_RNA_M5U"/>
    <property type="match status" value="1"/>
</dbReference>
<dbReference type="EMBL" id="CACRTO010000046">
    <property type="protein sequence ID" value="VYU60326.1"/>
    <property type="molecule type" value="Genomic_DNA"/>
</dbReference>
<protein>
    <submittedName>
        <fullName evidence="7">23S rRNA (Uracil-C(5))-methyltransferase RlmCD</fullName>
        <ecNumber evidence="7">2.1.1.189</ecNumber>
    </submittedName>
</protein>
<keyword evidence="2 4" id="KW-0808">Transferase</keyword>
<dbReference type="CDD" id="cd02440">
    <property type="entry name" value="AdoMet_MTases"/>
    <property type="match status" value="1"/>
</dbReference>
<dbReference type="PANTHER" id="PTHR11061:SF30">
    <property type="entry name" value="TRNA (URACIL(54)-C(5))-METHYLTRANSFERASE"/>
    <property type="match status" value="1"/>
</dbReference>
<evidence type="ECO:0000259" key="6">
    <source>
        <dbReference type="PROSITE" id="PS50926"/>
    </source>
</evidence>
<dbReference type="Gene3D" id="3.40.50.150">
    <property type="entry name" value="Vaccinia Virus protein VP39"/>
    <property type="match status" value="1"/>
</dbReference>
<dbReference type="Pfam" id="PF05958">
    <property type="entry name" value="tRNA_U5-meth_tr"/>
    <property type="match status" value="1"/>
</dbReference>
<keyword evidence="1 4" id="KW-0489">Methyltransferase</keyword>
<dbReference type="GO" id="GO:0070475">
    <property type="term" value="P:rRNA base methylation"/>
    <property type="evidence" value="ECO:0007669"/>
    <property type="project" value="TreeGrafter"/>
</dbReference>
<evidence type="ECO:0000256" key="3">
    <source>
        <dbReference type="ARBA" id="ARBA00022691"/>
    </source>
</evidence>
<reference evidence="7" key="1">
    <citation type="submission" date="2019-11" db="EMBL/GenBank/DDBJ databases">
        <authorList>
            <person name="Feng L."/>
        </authorList>
    </citation>
    <scope>NUCLEOTIDE SEQUENCE</scope>
    <source>
        <strain evidence="7">CTertiumLFYP3</strain>
    </source>
</reference>
<dbReference type="PROSITE" id="PS50926">
    <property type="entry name" value="TRAM"/>
    <property type="match status" value="1"/>
</dbReference>
<feature type="binding site" evidence="4">
    <location>
        <position position="336"/>
    </location>
    <ligand>
        <name>S-adenosyl-L-methionine</name>
        <dbReference type="ChEBI" id="CHEBI:59789"/>
    </ligand>
</feature>
<dbReference type="GO" id="GO:0070041">
    <property type="term" value="F:rRNA (uridine-C5-)-methyltransferase activity"/>
    <property type="evidence" value="ECO:0007669"/>
    <property type="project" value="TreeGrafter"/>
</dbReference>
<comment type="similarity">
    <text evidence="4">Belongs to the class I-like SAM-binding methyltransferase superfamily. RNA M5U methyltransferase family.</text>
</comment>
<feature type="binding site" evidence="4">
    <location>
        <position position="286"/>
    </location>
    <ligand>
        <name>S-adenosyl-L-methionine</name>
        <dbReference type="ChEBI" id="CHEBI:59789"/>
    </ligand>
</feature>
<dbReference type="InterPro" id="IPR029063">
    <property type="entry name" value="SAM-dependent_MTases_sf"/>
</dbReference>
<dbReference type="RefSeq" id="WP_156627505.1">
    <property type="nucleotide sequence ID" value="NZ_CACRTO010000046.1"/>
</dbReference>
<dbReference type="FunFam" id="2.40.50.1070:FF:000003">
    <property type="entry name" value="23S rRNA (Uracil-5-)-methyltransferase RumA"/>
    <property type="match status" value="1"/>
</dbReference>
<organism evidence="7">
    <name type="scientific">Clostridium tertium</name>
    <dbReference type="NCBI Taxonomy" id="1559"/>
    <lineage>
        <taxon>Bacteria</taxon>
        <taxon>Bacillati</taxon>
        <taxon>Bacillota</taxon>
        <taxon>Clostridia</taxon>
        <taxon>Eubacteriales</taxon>
        <taxon>Clostridiaceae</taxon>
        <taxon>Clostridium</taxon>
    </lineage>
</organism>
<name>A0A6N3G7V4_9CLOT</name>
<dbReference type="PROSITE" id="PS01231">
    <property type="entry name" value="TRMA_2"/>
    <property type="match status" value="1"/>
</dbReference>
<evidence type="ECO:0000256" key="2">
    <source>
        <dbReference type="ARBA" id="ARBA00022679"/>
    </source>
</evidence>
<feature type="active site" evidence="5">
    <location>
        <position position="411"/>
    </location>
</feature>
<dbReference type="PROSITE" id="PS01230">
    <property type="entry name" value="TRMA_1"/>
    <property type="match status" value="1"/>
</dbReference>
<gene>
    <name evidence="7" type="primary">rlmCD</name>
    <name evidence="7" type="ORF">CTLFYP3_03056</name>
</gene>
<evidence type="ECO:0000256" key="1">
    <source>
        <dbReference type="ARBA" id="ARBA00022603"/>
    </source>
</evidence>